<keyword evidence="2" id="KW-1185">Reference proteome</keyword>
<evidence type="ECO:0000313" key="2">
    <source>
        <dbReference type="Proteomes" id="UP000002710"/>
    </source>
</evidence>
<dbReference type="PANTHER" id="PTHR47916">
    <property type="entry name" value="FRUCTOSE-BISPHOSPHATE ALDOLASE CLASS 1"/>
    <property type="match status" value="1"/>
</dbReference>
<sequence>MIGAIRKLERFFMTPSGRAVVLPLDHGAGEGMLHGLDNIPGLLADIGDRPVQGVVLNKGTARAYANEIPTATQLVVQLSAGTRHGLPAWNKSLVCSIPEALRLGADAVAVQVNIGNEQEDRMLTDLGMATEEAHQHGLPVMAVIVARGGNIVQELDPSLIAHCVRLGGELGPDMVCVPYSGHMDSFSRAVDACPVPVLVAGGPSMGDFENFIRHMEEALECGAAGVSIGRNIFQQDDPMAALDRLLTVVHSQRDDKTPQENDVRNG</sequence>
<dbReference type="CDD" id="cd00958">
    <property type="entry name" value="DhnA"/>
    <property type="match status" value="1"/>
</dbReference>
<dbReference type="NCBIfam" id="NF005556">
    <property type="entry name" value="PRK07226.1"/>
    <property type="match status" value="1"/>
</dbReference>
<dbReference type="Gene3D" id="3.20.20.70">
    <property type="entry name" value="Aldolase class I"/>
    <property type="match status" value="1"/>
</dbReference>
<dbReference type="InterPro" id="IPR002915">
    <property type="entry name" value="DeoC/FbaB/LacD_aldolase"/>
</dbReference>
<dbReference type="EMBL" id="CP000112">
    <property type="protein sequence ID" value="ABB40295.1"/>
    <property type="molecule type" value="Genomic_DNA"/>
</dbReference>
<evidence type="ECO:0000313" key="1">
    <source>
        <dbReference type="EMBL" id="ABB40295.1"/>
    </source>
</evidence>
<accession>Q30VK1</accession>
<dbReference type="SMART" id="SM01133">
    <property type="entry name" value="DeoC"/>
    <property type="match status" value="1"/>
</dbReference>
<name>Q30VK1_OLEA2</name>
<dbReference type="SUPFAM" id="SSF51569">
    <property type="entry name" value="Aldolase"/>
    <property type="match status" value="1"/>
</dbReference>
<proteinExistence type="predicted"/>
<dbReference type="AlphaFoldDB" id="Q30VK1"/>
<dbReference type="PIRSF" id="PIRSF038992">
    <property type="entry name" value="Aldolase_Ia"/>
    <property type="match status" value="1"/>
</dbReference>
<dbReference type="eggNOG" id="COG1830">
    <property type="taxonomic scope" value="Bacteria"/>
</dbReference>
<dbReference type="KEGG" id="dde:Dde_3502"/>
<dbReference type="STRING" id="207559.Dde_3502"/>
<dbReference type="Proteomes" id="UP000002710">
    <property type="component" value="Chromosome"/>
</dbReference>
<dbReference type="RefSeq" id="WP_011369195.1">
    <property type="nucleotide sequence ID" value="NC_007519.1"/>
</dbReference>
<dbReference type="HOGENOM" id="CLU_057069_2_0_7"/>
<dbReference type="EC" id="4.1.2.13" evidence="1"/>
<gene>
    <name evidence="1" type="ordered locus">Dde_3502</name>
</gene>
<dbReference type="InterPro" id="IPR013785">
    <property type="entry name" value="Aldolase_TIM"/>
</dbReference>
<protein>
    <submittedName>
        <fullName evidence="1">Fructose-bisphosphate aldolase</fullName>
        <ecNumber evidence="1">4.1.2.13</ecNumber>
    </submittedName>
</protein>
<keyword evidence="1" id="KW-0456">Lyase</keyword>
<dbReference type="InterPro" id="IPR041720">
    <property type="entry name" value="FbaB-like"/>
</dbReference>
<dbReference type="PANTHER" id="PTHR47916:SF1">
    <property type="entry name" value="3-HYDROXY-5-PHOSPHONOOXYPENTANE-2,4-DIONE THIOLASE"/>
    <property type="match status" value="1"/>
</dbReference>
<organism evidence="1 2">
    <name type="scientific">Oleidesulfovibrio alaskensis (strain ATCC BAA-1058 / DSM 17464 / G20)</name>
    <name type="common">Desulfovibrio alaskensis</name>
    <dbReference type="NCBI Taxonomy" id="207559"/>
    <lineage>
        <taxon>Bacteria</taxon>
        <taxon>Pseudomonadati</taxon>
        <taxon>Thermodesulfobacteriota</taxon>
        <taxon>Desulfovibrionia</taxon>
        <taxon>Desulfovibrionales</taxon>
        <taxon>Desulfovibrionaceae</taxon>
        <taxon>Oleidesulfovibrio</taxon>
    </lineage>
</organism>
<dbReference type="Pfam" id="PF01791">
    <property type="entry name" value="DeoC"/>
    <property type="match status" value="1"/>
</dbReference>
<reference evidence="1 2" key="1">
    <citation type="journal article" date="2011" name="J. Bacteriol.">
        <title>Complete genome sequence and updated annotation of Desulfovibrio alaskensis G20.</title>
        <authorList>
            <person name="Hauser L.J."/>
            <person name="Land M.L."/>
            <person name="Brown S.D."/>
            <person name="Larimer F."/>
            <person name="Keller K.L."/>
            <person name="Rapp-Giles B.J."/>
            <person name="Price M.N."/>
            <person name="Lin M."/>
            <person name="Bruce D.C."/>
            <person name="Detter J.C."/>
            <person name="Tapia R."/>
            <person name="Han C.S."/>
            <person name="Goodwin L.A."/>
            <person name="Cheng J.F."/>
            <person name="Pitluck S."/>
            <person name="Copeland A."/>
            <person name="Lucas S."/>
            <person name="Nolan M."/>
            <person name="Lapidus A.L."/>
            <person name="Palumbo A.V."/>
            <person name="Wall J.D."/>
        </authorList>
    </citation>
    <scope>NUCLEOTIDE SEQUENCE [LARGE SCALE GENOMIC DNA]</scope>
    <source>
        <strain evidence="2">ATCC BAA 1058 / DSM 17464 / G20</strain>
    </source>
</reference>
<dbReference type="GO" id="GO:0004332">
    <property type="term" value="F:fructose-bisphosphate aldolase activity"/>
    <property type="evidence" value="ECO:0007669"/>
    <property type="project" value="UniProtKB-EC"/>
</dbReference>
<dbReference type="InterPro" id="IPR050456">
    <property type="entry name" value="DeoC/FbaB_aldolase"/>
</dbReference>